<dbReference type="FunFam" id="3.40.50.300:FF:000106">
    <property type="entry name" value="Adenylate kinase mitochondrial"/>
    <property type="match status" value="1"/>
</dbReference>
<dbReference type="PANTHER" id="PTHR23359">
    <property type="entry name" value="NUCLEOTIDE KINASE"/>
    <property type="match status" value="1"/>
</dbReference>
<feature type="binding site" evidence="7">
    <location>
        <position position="35"/>
    </location>
    <ligand>
        <name>AMP</name>
        <dbReference type="ChEBI" id="CHEBI:456215"/>
    </ligand>
</feature>
<keyword evidence="3 7" id="KW-0547">Nucleotide-binding</keyword>
<dbReference type="GO" id="GO:0004017">
    <property type="term" value="F:AMP kinase activity"/>
    <property type="evidence" value="ECO:0007669"/>
    <property type="project" value="InterPro"/>
</dbReference>
<gene>
    <name evidence="9" type="ORF">LARSCL_LOCUS3833</name>
</gene>
<comment type="function">
    <text evidence="7">Involved in maintaining the homeostasis of cellular nucleotides by catalyzing the interconversion of nucleoside phosphates. Has GTP:AMP phosphotransferase and ITP:AMP phosphotransferase activities.</text>
</comment>
<evidence type="ECO:0000256" key="1">
    <source>
        <dbReference type="ARBA" id="ARBA00004305"/>
    </source>
</evidence>
<keyword evidence="10" id="KW-1185">Reference proteome</keyword>
<dbReference type="InterPro" id="IPR028586">
    <property type="entry name" value="AK3/Ak4_mitochondrial"/>
</dbReference>
<keyword evidence="6 7" id="KW-0342">GTP-binding</keyword>
<evidence type="ECO:0000313" key="9">
    <source>
        <dbReference type="EMBL" id="CAL1267724.1"/>
    </source>
</evidence>
<dbReference type="GO" id="GO:0005524">
    <property type="term" value="F:ATP binding"/>
    <property type="evidence" value="ECO:0007669"/>
    <property type="project" value="InterPro"/>
</dbReference>
<dbReference type="Gene3D" id="3.40.50.300">
    <property type="entry name" value="P-loop containing nucleotide triphosphate hydrolases"/>
    <property type="match status" value="1"/>
</dbReference>
<feature type="region of interest" description="LID" evidence="7">
    <location>
        <begin position="124"/>
        <end position="161"/>
    </location>
</feature>
<evidence type="ECO:0000256" key="3">
    <source>
        <dbReference type="ARBA" id="ARBA00022741"/>
    </source>
</evidence>
<dbReference type="SUPFAM" id="SSF57774">
    <property type="entry name" value="Microbial and mitochondrial ADK, insert 'zinc finger' domain"/>
    <property type="match status" value="1"/>
</dbReference>
<evidence type="ECO:0000256" key="6">
    <source>
        <dbReference type="ARBA" id="ARBA00023134"/>
    </source>
</evidence>
<protein>
    <recommendedName>
        <fullName evidence="7">GTP:AMP phosphotransferase, mitochondrial</fullName>
        <ecNumber evidence="7">2.7.4.10</ecNumber>
    </recommendedName>
    <alternativeName>
        <fullName evidence="7">Adenylate kinase 3</fullName>
        <shortName evidence="7">AK 3</shortName>
    </alternativeName>
</protein>
<keyword evidence="2 7" id="KW-0808">Transferase</keyword>
<dbReference type="InterPro" id="IPR000850">
    <property type="entry name" value="Adenylat/UMP-CMP_kin"/>
</dbReference>
<comment type="catalytic activity">
    <reaction evidence="7">
        <text>a ribonucleoside 5'-triphosphate + AMP = a ribonucleoside 5'-diphosphate + ADP</text>
        <dbReference type="Rhea" id="RHEA:13749"/>
        <dbReference type="ChEBI" id="CHEBI:57930"/>
        <dbReference type="ChEBI" id="CHEBI:61557"/>
        <dbReference type="ChEBI" id="CHEBI:456215"/>
        <dbReference type="ChEBI" id="CHEBI:456216"/>
        <dbReference type="EC" id="2.7.4.10"/>
    </reaction>
</comment>
<feature type="domain" description="Adenylate kinase active site lid" evidence="8">
    <location>
        <begin position="125"/>
        <end position="160"/>
    </location>
</feature>
<comment type="similarity">
    <text evidence="7">Belongs to the adenylate kinase family. AK3 subfamily.</text>
</comment>
<proteinExistence type="inferred from homology"/>
<dbReference type="HAMAP" id="MF_00235">
    <property type="entry name" value="Adenylate_kinase_Adk"/>
    <property type="match status" value="1"/>
</dbReference>
<dbReference type="PRINTS" id="PR00094">
    <property type="entry name" value="ADENYLTKNASE"/>
</dbReference>
<feature type="binding site" evidence="7">
    <location>
        <position position="198"/>
    </location>
    <ligand>
        <name>GTP</name>
        <dbReference type="ChEBI" id="CHEBI:37565"/>
    </ligand>
</feature>
<evidence type="ECO:0000256" key="2">
    <source>
        <dbReference type="ARBA" id="ARBA00022679"/>
    </source>
</evidence>
<feature type="binding site" evidence="7">
    <location>
        <position position="125"/>
    </location>
    <ligand>
        <name>GTP</name>
        <dbReference type="ChEBI" id="CHEBI:37565"/>
    </ligand>
</feature>
<dbReference type="GO" id="GO:0046899">
    <property type="term" value="F:nucleoside triphosphate adenylate kinase activity"/>
    <property type="evidence" value="ECO:0007669"/>
    <property type="project" value="UniProtKB-UniRule"/>
</dbReference>
<dbReference type="PROSITE" id="PS00113">
    <property type="entry name" value="ADENYLATE_KINASE"/>
    <property type="match status" value="1"/>
</dbReference>
<dbReference type="EC" id="2.7.4.10" evidence="7"/>
<dbReference type="GO" id="GO:0006172">
    <property type="term" value="P:ADP biosynthetic process"/>
    <property type="evidence" value="ECO:0007669"/>
    <property type="project" value="UniProtKB-UniRule"/>
</dbReference>
<feature type="binding site" evidence="7">
    <location>
        <begin position="61"/>
        <end position="63"/>
    </location>
    <ligand>
        <name>AMP</name>
        <dbReference type="ChEBI" id="CHEBI:456215"/>
    </ligand>
</feature>
<keyword evidence="5 7" id="KW-0496">Mitochondrion</keyword>
<feature type="binding site" evidence="7">
    <location>
        <position position="169"/>
    </location>
    <ligand>
        <name>AMP</name>
        <dbReference type="ChEBI" id="CHEBI:456215"/>
    </ligand>
</feature>
<organism evidence="9 10">
    <name type="scientific">Larinioides sclopetarius</name>
    <dbReference type="NCBI Taxonomy" id="280406"/>
    <lineage>
        <taxon>Eukaryota</taxon>
        <taxon>Metazoa</taxon>
        <taxon>Ecdysozoa</taxon>
        <taxon>Arthropoda</taxon>
        <taxon>Chelicerata</taxon>
        <taxon>Arachnida</taxon>
        <taxon>Araneae</taxon>
        <taxon>Araneomorphae</taxon>
        <taxon>Entelegynae</taxon>
        <taxon>Araneoidea</taxon>
        <taxon>Araneidae</taxon>
        <taxon>Larinioides</taxon>
    </lineage>
</organism>
<dbReference type="CDD" id="cd01428">
    <property type="entry name" value="ADK"/>
    <property type="match status" value="1"/>
</dbReference>
<evidence type="ECO:0000259" key="8">
    <source>
        <dbReference type="Pfam" id="PF05191"/>
    </source>
</evidence>
<comment type="subcellular location">
    <subcellularLocation>
        <location evidence="1 7">Mitochondrion matrix</location>
    </subcellularLocation>
</comment>
<dbReference type="SUPFAM" id="SSF52540">
    <property type="entry name" value="P-loop containing nucleoside triphosphate hydrolases"/>
    <property type="match status" value="1"/>
</dbReference>
<dbReference type="InterPro" id="IPR006259">
    <property type="entry name" value="Adenyl_kin_sub"/>
</dbReference>
<feature type="binding site" evidence="7">
    <location>
        <position position="40"/>
    </location>
    <ligand>
        <name>AMP</name>
        <dbReference type="ChEBI" id="CHEBI:456215"/>
    </ligand>
</feature>
<dbReference type="InterPro" id="IPR036193">
    <property type="entry name" value="ADK_active_lid_dom_sf"/>
</dbReference>
<dbReference type="InterPro" id="IPR027417">
    <property type="entry name" value="P-loop_NTPase"/>
</dbReference>
<evidence type="ECO:0000256" key="7">
    <source>
        <dbReference type="HAMAP-Rule" id="MF_03169"/>
    </source>
</evidence>
<feature type="binding site" evidence="7">
    <location>
        <begin position="134"/>
        <end position="135"/>
    </location>
    <ligand>
        <name>GTP</name>
        <dbReference type="ChEBI" id="CHEBI:37565"/>
    </ligand>
</feature>
<sequence>MANFFRFVIMGPPGSGKGTISSRIVKNFSVSYVASGDILRSHIAQATSKGIEAKKYIESGQLVPDELVTSLILEQLESLTNCNWLLDGYPRTVKQAEDLSSKHDITLALNLAVPDEVIISRLKGRWLHQSSGRIYNTEFNPPKVHGIDDVTGEKLVQREDDKPDIVLARLLNYRKGNSPVLEYFREKNILKEFVGKETNEIWPKVKICLEDYFRKQG</sequence>
<dbReference type="Pfam" id="PF00406">
    <property type="entry name" value="ADK"/>
    <property type="match status" value="1"/>
</dbReference>
<evidence type="ECO:0000256" key="4">
    <source>
        <dbReference type="ARBA" id="ARBA00022777"/>
    </source>
</evidence>
<dbReference type="NCBIfam" id="TIGR01351">
    <property type="entry name" value="adk"/>
    <property type="match status" value="1"/>
</dbReference>
<accession>A0AAV1ZBW0</accession>
<feature type="binding site" evidence="7">
    <location>
        <position position="95"/>
    </location>
    <ligand>
        <name>AMP</name>
        <dbReference type="ChEBI" id="CHEBI:456215"/>
    </ligand>
</feature>
<feature type="region of interest" description="NMPbind" evidence="7">
    <location>
        <begin position="34"/>
        <end position="63"/>
    </location>
</feature>
<dbReference type="GO" id="GO:0005525">
    <property type="term" value="F:GTP binding"/>
    <property type="evidence" value="ECO:0007669"/>
    <property type="project" value="UniProtKB-KW"/>
</dbReference>
<evidence type="ECO:0000256" key="5">
    <source>
        <dbReference type="ARBA" id="ARBA00023128"/>
    </source>
</evidence>
<name>A0AAV1ZBW0_9ARAC</name>
<dbReference type="HAMAP" id="MF_03169">
    <property type="entry name" value="Adenylate_kinase_AK3"/>
    <property type="match status" value="1"/>
</dbReference>
<reference evidence="9 10" key="1">
    <citation type="submission" date="2024-04" db="EMBL/GenBank/DDBJ databases">
        <authorList>
            <person name="Rising A."/>
            <person name="Reimegard J."/>
            <person name="Sonavane S."/>
            <person name="Akerstrom W."/>
            <person name="Nylinder S."/>
            <person name="Hedman E."/>
            <person name="Kallberg Y."/>
        </authorList>
    </citation>
    <scope>NUCLEOTIDE SEQUENCE [LARGE SCALE GENOMIC DNA]</scope>
</reference>
<comment type="subunit">
    <text evidence="7">Monomer.</text>
</comment>
<dbReference type="GO" id="GO:0005759">
    <property type="term" value="C:mitochondrial matrix"/>
    <property type="evidence" value="ECO:0007669"/>
    <property type="project" value="UniProtKB-SubCell"/>
</dbReference>
<comment type="caution">
    <text evidence="9">The sequence shown here is derived from an EMBL/GenBank/DDBJ whole genome shotgun (WGS) entry which is preliminary data.</text>
</comment>
<evidence type="ECO:0000313" key="10">
    <source>
        <dbReference type="Proteomes" id="UP001497382"/>
    </source>
</evidence>
<dbReference type="Pfam" id="PF05191">
    <property type="entry name" value="ADK_lid"/>
    <property type="match status" value="1"/>
</dbReference>
<dbReference type="GO" id="GO:0046041">
    <property type="term" value="P:ITP metabolic process"/>
    <property type="evidence" value="ECO:0007669"/>
    <property type="project" value="UniProtKB-UniRule"/>
</dbReference>
<comment type="domain">
    <text evidence="7">Consists of three domains, a large central CORE domain and two small peripheral domains, NMPbind and LID, which undergo movements during catalysis. The LID domain closes over the site of phosphoryl transfer upon GTP binding. Assembling and dissambling the active center during each catalytic cycle provides an effective means to prevent GTP hydrolysis.</text>
</comment>
<dbReference type="GO" id="GO:0046033">
    <property type="term" value="P:AMP metabolic process"/>
    <property type="evidence" value="ECO:0007669"/>
    <property type="project" value="UniProtKB-UniRule"/>
</dbReference>
<comment type="caution">
    <text evidence="7">Lacks conserved residue(s) required for the propagation of feature annotation.</text>
</comment>
<feature type="binding site" evidence="7">
    <location>
        <begin position="14"/>
        <end position="19"/>
    </location>
    <ligand>
        <name>GTP</name>
        <dbReference type="ChEBI" id="CHEBI:37565"/>
    </ligand>
</feature>
<dbReference type="EMBL" id="CAXIEN010000030">
    <property type="protein sequence ID" value="CAL1267724.1"/>
    <property type="molecule type" value="Genomic_DNA"/>
</dbReference>
<dbReference type="AlphaFoldDB" id="A0AAV1ZBW0"/>
<dbReference type="InterPro" id="IPR033690">
    <property type="entry name" value="Adenylat_kinase_CS"/>
</dbReference>
<feature type="binding site" evidence="7">
    <location>
        <position position="158"/>
    </location>
    <ligand>
        <name>AMP</name>
        <dbReference type="ChEBI" id="CHEBI:456215"/>
    </ligand>
</feature>
<dbReference type="Proteomes" id="UP001497382">
    <property type="component" value="Unassembled WGS sequence"/>
</dbReference>
<dbReference type="InterPro" id="IPR007862">
    <property type="entry name" value="Adenylate_kinase_lid-dom"/>
</dbReference>
<dbReference type="GO" id="GO:0046039">
    <property type="term" value="P:GTP metabolic process"/>
    <property type="evidence" value="ECO:0007669"/>
    <property type="project" value="UniProtKB-UniRule"/>
</dbReference>
<keyword evidence="4 7" id="KW-0418">Kinase</keyword>